<proteinExistence type="inferred from homology"/>
<feature type="repeat" description="PPR" evidence="3">
    <location>
        <begin position="240"/>
        <end position="275"/>
    </location>
</feature>
<reference evidence="5 6" key="1">
    <citation type="submission" date="2024-01" db="EMBL/GenBank/DDBJ databases">
        <title>The genomes of 5 underutilized Papilionoideae crops provide insights into root nodulation and disease resistance.</title>
        <authorList>
            <person name="Yuan L."/>
        </authorList>
    </citation>
    <scope>NUCLEOTIDE SEQUENCE [LARGE SCALE GENOMIC DNA]</scope>
    <source>
        <strain evidence="5">LY-2023</strain>
        <tissue evidence="5">Leaf</tissue>
    </source>
</reference>
<feature type="compositionally biased region" description="Low complexity" evidence="4">
    <location>
        <begin position="1"/>
        <end position="14"/>
    </location>
</feature>
<dbReference type="Proteomes" id="UP001359559">
    <property type="component" value="Unassembled WGS sequence"/>
</dbReference>
<feature type="repeat" description="PPR" evidence="3">
    <location>
        <begin position="205"/>
        <end position="239"/>
    </location>
</feature>
<organism evidence="5 6">
    <name type="scientific">Clitoria ternatea</name>
    <name type="common">Butterfly pea</name>
    <dbReference type="NCBI Taxonomy" id="43366"/>
    <lineage>
        <taxon>Eukaryota</taxon>
        <taxon>Viridiplantae</taxon>
        <taxon>Streptophyta</taxon>
        <taxon>Embryophyta</taxon>
        <taxon>Tracheophyta</taxon>
        <taxon>Spermatophyta</taxon>
        <taxon>Magnoliopsida</taxon>
        <taxon>eudicotyledons</taxon>
        <taxon>Gunneridae</taxon>
        <taxon>Pentapetalae</taxon>
        <taxon>rosids</taxon>
        <taxon>fabids</taxon>
        <taxon>Fabales</taxon>
        <taxon>Fabaceae</taxon>
        <taxon>Papilionoideae</taxon>
        <taxon>50 kb inversion clade</taxon>
        <taxon>NPAAA clade</taxon>
        <taxon>indigoferoid/millettioid clade</taxon>
        <taxon>Phaseoleae</taxon>
        <taxon>Clitoria</taxon>
    </lineage>
</organism>
<dbReference type="NCBIfam" id="TIGR00756">
    <property type="entry name" value="PPR"/>
    <property type="match status" value="5"/>
</dbReference>
<dbReference type="InterPro" id="IPR044179">
    <property type="entry name" value="PPR5-like"/>
</dbReference>
<gene>
    <name evidence="5" type="ORF">RJT34_15061</name>
</gene>
<feature type="compositionally biased region" description="Low complexity" evidence="4">
    <location>
        <begin position="41"/>
        <end position="57"/>
    </location>
</feature>
<feature type="repeat" description="PPR" evidence="3">
    <location>
        <begin position="276"/>
        <end position="310"/>
    </location>
</feature>
<dbReference type="Pfam" id="PF13041">
    <property type="entry name" value="PPR_2"/>
    <property type="match status" value="2"/>
</dbReference>
<feature type="region of interest" description="Disordered" evidence="4">
    <location>
        <begin position="41"/>
        <end position="68"/>
    </location>
</feature>
<accession>A0AAN9PNI6</accession>
<comment type="caution">
    <text evidence="5">The sequence shown here is derived from an EMBL/GenBank/DDBJ whole genome shotgun (WGS) entry which is preliminary data.</text>
</comment>
<evidence type="ECO:0000256" key="2">
    <source>
        <dbReference type="ARBA" id="ARBA00022737"/>
    </source>
</evidence>
<dbReference type="Gene3D" id="1.25.40.10">
    <property type="entry name" value="Tetratricopeptide repeat domain"/>
    <property type="match status" value="3"/>
</dbReference>
<dbReference type="InterPro" id="IPR002885">
    <property type="entry name" value="PPR_rpt"/>
</dbReference>
<dbReference type="PANTHER" id="PTHR47874">
    <property type="entry name" value="EXPRESSED PROTEIN"/>
    <property type="match status" value="1"/>
</dbReference>
<dbReference type="EMBL" id="JAYKXN010000003">
    <property type="protein sequence ID" value="KAK7304053.1"/>
    <property type="molecule type" value="Genomic_DNA"/>
</dbReference>
<dbReference type="Pfam" id="PF13812">
    <property type="entry name" value="PPR_3"/>
    <property type="match status" value="1"/>
</dbReference>
<dbReference type="InterPro" id="IPR011990">
    <property type="entry name" value="TPR-like_helical_dom_sf"/>
</dbReference>
<dbReference type="AlphaFoldDB" id="A0AAN9PNI6"/>
<protein>
    <recommendedName>
        <fullName evidence="7">Pentatricopeptide repeat-containing protein</fullName>
    </recommendedName>
</protein>
<keyword evidence="2" id="KW-0677">Repeat</keyword>
<evidence type="ECO:0008006" key="7">
    <source>
        <dbReference type="Google" id="ProtNLM"/>
    </source>
</evidence>
<evidence type="ECO:0000256" key="4">
    <source>
        <dbReference type="SAM" id="MobiDB-lite"/>
    </source>
</evidence>
<evidence type="ECO:0000313" key="5">
    <source>
        <dbReference type="EMBL" id="KAK7304053.1"/>
    </source>
</evidence>
<feature type="repeat" description="PPR" evidence="3">
    <location>
        <begin position="169"/>
        <end position="199"/>
    </location>
</feature>
<feature type="compositionally biased region" description="Basic and acidic residues" evidence="4">
    <location>
        <begin position="59"/>
        <end position="68"/>
    </location>
</feature>
<sequence>MSSTSLSFSSSIFPSPIPHAKSKTNPITRNSLFLCSLSASASKTSASSFSLSSSSKNSPRKEDEFPKELFLETMDKTPFGKKKKKNKKKKEKENNAKAWVRSLPETLSYRIHKKQWIIALELFDMLREQPYYQPREDTYMKLIVLLGKFGQPHRAHQLFNSINEDGCESTELYTALIAVYCQNNLVDEAFSVLDEMKNLPRSQPDIFTYSTLIKACVDALKFEMVELLHGEMADRSILPNTSTQNIVLSGYGKAGRFDEMENILSSMMESTTCKPDVLTMDTVISVFGDKGKLDMMEKWYEKFLGFGIQPKTSTFNILIGAYGNKRMYDKMSLVMQHMRKVRCPWTTSTYNNVIEVFAAIGDDKSMESAFDQMCAEGLKADTKTFYCLINGYAKAGIFHKAISSFSLAEKLQIPRDTSFYNAMISACANEDALVEMERVFNRMKEQQCQPDNTTYSVMIGAYRKEGMNDKVYYLEQEKQMMITDGGKLNEPEEAIVD</sequence>
<dbReference type="PROSITE" id="PS51375">
    <property type="entry name" value="PPR"/>
    <property type="match status" value="5"/>
</dbReference>
<name>A0AAN9PNI6_CLITE</name>
<feature type="repeat" description="PPR" evidence="3">
    <location>
        <begin position="416"/>
        <end position="450"/>
    </location>
</feature>
<feature type="region of interest" description="Disordered" evidence="4">
    <location>
        <begin position="1"/>
        <end position="25"/>
    </location>
</feature>
<dbReference type="Pfam" id="PF01535">
    <property type="entry name" value="PPR"/>
    <property type="match status" value="3"/>
</dbReference>
<evidence type="ECO:0000313" key="6">
    <source>
        <dbReference type="Proteomes" id="UP001359559"/>
    </source>
</evidence>
<dbReference type="GO" id="GO:0003729">
    <property type="term" value="F:mRNA binding"/>
    <property type="evidence" value="ECO:0007669"/>
    <property type="project" value="InterPro"/>
</dbReference>
<comment type="similarity">
    <text evidence="1">Belongs to the PPR family. P subfamily.</text>
</comment>
<dbReference type="PANTHER" id="PTHR47874:SF7">
    <property type="entry name" value="BNAA05G30910D PROTEIN"/>
    <property type="match status" value="1"/>
</dbReference>
<evidence type="ECO:0000256" key="3">
    <source>
        <dbReference type="PROSITE-ProRule" id="PRU00708"/>
    </source>
</evidence>
<keyword evidence="6" id="KW-1185">Reference proteome</keyword>
<evidence type="ECO:0000256" key="1">
    <source>
        <dbReference type="ARBA" id="ARBA00007626"/>
    </source>
</evidence>